<keyword evidence="3" id="KW-1185">Reference proteome</keyword>
<evidence type="ECO:0008006" key="4">
    <source>
        <dbReference type="Google" id="ProtNLM"/>
    </source>
</evidence>
<evidence type="ECO:0000313" key="3">
    <source>
        <dbReference type="Proteomes" id="UP000650081"/>
    </source>
</evidence>
<feature type="chain" id="PRO_5037090292" description="Transglutaminase-like domain-containing protein" evidence="1">
    <location>
        <begin position="29"/>
        <end position="404"/>
    </location>
</feature>
<evidence type="ECO:0000313" key="2">
    <source>
        <dbReference type="EMBL" id="MBC6993867.1"/>
    </source>
</evidence>
<keyword evidence="1" id="KW-0732">Signal</keyword>
<dbReference type="RefSeq" id="WP_187465964.1">
    <property type="nucleotide sequence ID" value="NZ_JACSIT010000080.1"/>
</dbReference>
<feature type="signal peptide" evidence="1">
    <location>
        <begin position="1"/>
        <end position="28"/>
    </location>
</feature>
<dbReference type="Proteomes" id="UP000650081">
    <property type="component" value="Unassembled WGS sequence"/>
</dbReference>
<accession>A0A923TCL6</accession>
<organism evidence="2 3">
    <name type="scientific">Neolewinella lacunae</name>
    <dbReference type="NCBI Taxonomy" id="1517758"/>
    <lineage>
        <taxon>Bacteria</taxon>
        <taxon>Pseudomonadati</taxon>
        <taxon>Bacteroidota</taxon>
        <taxon>Saprospiria</taxon>
        <taxon>Saprospirales</taxon>
        <taxon>Lewinellaceae</taxon>
        <taxon>Neolewinella</taxon>
    </lineage>
</organism>
<proteinExistence type="predicted"/>
<dbReference type="EMBL" id="JACSIT010000080">
    <property type="protein sequence ID" value="MBC6993867.1"/>
    <property type="molecule type" value="Genomic_DNA"/>
</dbReference>
<evidence type="ECO:0000256" key="1">
    <source>
        <dbReference type="SAM" id="SignalP"/>
    </source>
</evidence>
<dbReference type="AlphaFoldDB" id="A0A923TCL6"/>
<protein>
    <recommendedName>
        <fullName evidence="4">Transglutaminase-like domain-containing protein</fullName>
    </recommendedName>
</protein>
<name>A0A923TCL6_9BACT</name>
<reference evidence="2" key="1">
    <citation type="submission" date="2020-08" db="EMBL/GenBank/DDBJ databases">
        <title>Lewinella bacteria from marine environments.</title>
        <authorList>
            <person name="Zhong Y."/>
        </authorList>
    </citation>
    <scope>NUCLEOTIDE SEQUENCE</scope>
    <source>
        <strain evidence="2">KCTC 42187</strain>
    </source>
</reference>
<gene>
    <name evidence="2" type="ORF">H9S92_06830</name>
</gene>
<comment type="caution">
    <text evidence="2">The sequence shown here is derived from an EMBL/GenBank/DDBJ whole genome shotgun (WGS) entry which is preliminary data.</text>
</comment>
<sequence>MPQLTMKTICCKLLLLAALGVGLSGADAHRLGNSANYYRFDLNFYAQSVPMVYDPDMVIPNPYEPSAESLRSAYRALQSRPTRVLLSSLLEAKEKYQLNDYLFFKLAKESLRIVYQDKARNAQEISLYNLLVQAGFDARLTYRADQVFVNVYTREDLFEVPIIDTGGRPYANLSCLDGKCNGRQRLYIFQDQPNPQGRSFGFQLRSWPKFAAQPIQKKLRFKYHGVAQEMDVSYDRTMVEIMNDYPFIHEYCYLETPLSPTLQNSLLPQLRRFLEPLDQQQRLELLASFTRSAFDYKEDNEYFGRSKPMVPEELFGYSYSDCEDRAALFFALVRDLLNVPMAVIAYEDHLTIAVGSATIPGDSFQYQGQRYVFCDPTGPKDSSRIGQIPPGYEHKNFQIIGTYK</sequence>